<dbReference type="AlphaFoldDB" id="A0A2W7C8U2"/>
<protein>
    <submittedName>
        <fullName evidence="3">Uncharacterized protein</fullName>
    </submittedName>
</protein>
<accession>A0A2W7C8U2</accession>
<evidence type="ECO:0000313" key="3">
    <source>
        <dbReference type="EMBL" id="PZV39610.1"/>
    </source>
</evidence>
<feature type="region of interest" description="Disordered" evidence="2">
    <location>
        <begin position="28"/>
        <end position="89"/>
    </location>
</feature>
<sequence length="488" mass="53867">MNFKGLIKRAEDVDKAIQDLEIDLADALDASLDAEDEAPPKSDDVPDSAAGPDEPPPEANAANADSPENADSAGNTDSPESGPRLSSHTQTRLAALSAFEGLFHDARDYLEEINGKLSEIATSHHLTREYLNILHGDILRANELELANAGLIAEQRTLSEKLHDAGRKLRERESTCEVLQQRETSLVQDKDALRAALAATRLELAEAANASAKRDADFGDIAKRLTARTVEANRRLRESKMLREKHVNLSIELDKALKRESQARHRLDELSTIHASEAARLAELLAALAKSEKEEMRLQKSLEAAQAKLSQMTEAAGMVEGDREAELARSQTEMRGLRSEIQELQSRLESASNENSEAVGEIARLKTELNDTLAEKKIADERLSALTDENESDKMSLSKVNANLSQLMLQQASEQIQLDVQRQECEDLRAEIVSLNARIKELLPYERLHKATSGRPREGSVVEITGVVAEKARAAGRRRVRRNLRATP</sequence>
<name>A0A2W7C8U2_9HYPH</name>
<keyword evidence="1" id="KW-0175">Coiled coil</keyword>
<feature type="compositionally biased region" description="Polar residues" evidence="2">
    <location>
        <begin position="74"/>
        <end position="89"/>
    </location>
</feature>
<evidence type="ECO:0000313" key="4">
    <source>
        <dbReference type="Proteomes" id="UP000248616"/>
    </source>
</evidence>
<comment type="caution">
    <text evidence="3">The sequence shown here is derived from an EMBL/GenBank/DDBJ whole genome shotgun (WGS) entry which is preliminary data.</text>
</comment>
<dbReference type="EMBL" id="MZXV01000013">
    <property type="protein sequence ID" value="PZV39610.1"/>
    <property type="molecule type" value="Genomic_DNA"/>
</dbReference>
<feature type="compositionally biased region" description="Acidic residues" evidence="2">
    <location>
        <begin position="28"/>
        <end position="37"/>
    </location>
</feature>
<proteinExistence type="predicted"/>
<evidence type="ECO:0000256" key="1">
    <source>
        <dbReference type="SAM" id="Coils"/>
    </source>
</evidence>
<evidence type="ECO:0000256" key="2">
    <source>
        <dbReference type="SAM" id="MobiDB-lite"/>
    </source>
</evidence>
<dbReference type="OrthoDB" id="8101013at2"/>
<feature type="coiled-coil region" evidence="1">
    <location>
        <begin position="281"/>
        <end position="438"/>
    </location>
</feature>
<reference evidence="4" key="1">
    <citation type="submission" date="2017-03" db="EMBL/GenBank/DDBJ databases">
        <authorList>
            <person name="Safronova V.I."/>
            <person name="Sazanova A.L."/>
            <person name="Chirak E.R."/>
        </authorList>
    </citation>
    <scope>NUCLEOTIDE SEQUENCE [LARGE SCALE GENOMIC DNA]</scope>
    <source>
        <strain evidence="4">Ach-343</strain>
    </source>
</reference>
<keyword evidence="4" id="KW-1185">Reference proteome</keyword>
<dbReference type="Proteomes" id="UP000248616">
    <property type="component" value="Unassembled WGS sequence"/>
</dbReference>
<organism evidence="3 4">
    <name type="scientific">Mesorhizobium kowhaii</name>
    <dbReference type="NCBI Taxonomy" id="1300272"/>
    <lineage>
        <taxon>Bacteria</taxon>
        <taxon>Pseudomonadati</taxon>
        <taxon>Pseudomonadota</taxon>
        <taxon>Alphaproteobacteria</taxon>
        <taxon>Hyphomicrobiales</taxon>
        <taxon>Phyllobacteriaceae</taxon>
        <taxon>Mesorhizobium</taxon>
    </lineage>
</organism>
<dbReference type="Gene3D" id="1.10.287.1490">
    <property type="match status" value="1"/>
</dbReference>
<dbReference type="RefSeq" id="WP_111543356.1">
    <property type="nucleotide sequence ID" value="NZ_MZXV01000013.1"/>
</dbReference>
<gene>
    <name evidence="3" type="ORF">B5V02_06590</name>
</gene>
<feature type="compositionally biased region" description="Low complexity" evidence="2">
    <location>
        <begin position="59"/>
        <end position="73"/>
    </location>
</feature>